<name>A0A915HY69_ROMCU</name>
<dbReference type="WBParaSite" id="nRc.2.0.1.t06226-RA">
    <property type="protein sequence ID" value="nRc.2.0.1.t06226-RA"/>
    <property type="gene ID" value="nRc.2.0.1.g06226"/>
</dbReference>
<keyword evidence="2" id="KW-1185">Reference proteome</keyword>
<organism evidence="2 3">
    <name type="scientific">Romanomermis culicivorax</name>
    <name type="common">Nematode worm</name>
    <dbReference type="NCBI Taxonomy" id="13658"/>
    <lineage>
        <taxon>Eukaryota</taxon>
        <taxon>Metazoa</taxon>
        <taxon>Ecdysozoa</taxon>
        <taxon>Nematoda</taxon>
        <taxon>Enoplea</taxon>
        <taxon>Dorylaimia</taxon>
        <taxon>Mermithida</taxon>
        <taxon>Mermithoidea</taxon>
        <taxon>Mermithidae</taxon>
        <taxon>Romanomermis</taxon>
    </lineage>
</organism>
<reference evidence="3" key="1">
    <citation type="submission" date="2022-11" db="UniProtKB">
        <authorList>
            <consortium name="WormBaseParasite"/>
        </authorList>
    </citation>
    <scope>IDENTIFICATION</scope>
</reference>
<feature type="compositionally biased region" description="Pro residues" evidence="1">
    <location>
        <begin position="323"/>
        <end position="342"/>
    </location>
</feature>
<protein>
    <submittedName>
        <fullName evidence="3">Uncharacterized protein</fullName>
    </submittedName>
</protein>
<feature type="region of interest" description="Disordered" evidence="1">
    <location>
        <begin position="742"/>
        <end position="801"/>
    </location>
</feature>
<accession>A0A915HY69</accession>
<evidence type="ECO:0000313" key="2">
    <source>
        <dbReference type="Proteomes" id="UP000887565"/>
    </source>
</evidence>
<feature type="compositionally biased region" description="Low complexity" evidence="1">
    <location>
        <begin position="785"/>
        <end position="797"/>
    </location>
</feature>
<sequence>MRFRSDDNQSLPSSNSAATSFSDFFIYDSKDCVDRLKNPLDKQHQAQETFPDTHSIDNRNINNNNVNISSDQTSSSSSAPYPPSFDDSTLFLNEDFHYYGSNEKNLNAVIDNTMGGLIGDDFRQCFENESDPSSLDVKPQLKPPLTIKSPSTIASVAVSTPPTPLDFNVNAANVVAASTQQQQTSSFNQRSVSVMSEPIAAASSFFHSSTSQIASQTEVQENDLQRFCQIMNLPPTSAQDMTQSSPFLGNQLDQTNHIESSEQVLQEGHTILKELLSQEEKQQQQQATSNVSFCEQPFHSPMLQSFTMQQQYFAPLQPDVMIGPPPPAPSHLQQPLPPPPHTPNGKRKNKAAPRKNAATTKKNSKKAANSNNMDWIPNQSFCNLANHNTQSSTIDVSHFVQNRTAKNPLNCMSSPLQQQQTHILQQLLQEDEICNTSNTAEMQVNAKMALGKRKASTNAHGQPITPPAFFLSPASQFVAQNQQAKSESLLIQLLERPLASHANQTRSLATSLANTQFDKIAKENQENPNKQPIISTLIVESLLNNSKNAKQQQQFNQNTTFSSGFYQPRPSICQNSILTASPFIGQNVSQILSPNNNPYSQMLDAPVHPPSDNSSNFAGQNRHFSVNNSSPIQNTQESFMEILSQGTTSRTGLQMTPTTLHSPPHQMMPPQNQRTFPNNCPMSNTSTVGNMVEIYDISPPNSYGQPNKLSNLQALWNEFSSKLSKSIMTLNREKSTMMKTIEGLMNPPNLPQTVRQRNNNQGNPPQPKKPRQRNTNSTKKPSKKQQQQEQQQQQQQQAISNQQYLASPSMNNFSASTYQAGNVLNQQQFYYDRNESAVGFGFPIQTNQERFPNGQNRFAANKQQNIGVNDNISNYPSPNNGPFSPMRNGPTTFQQNAAFMTRPPASGCASTSHQNNFKNLDPLAQQLNTHQQQRFVAHQQPQVLPNGAFVNNNNQQQPQMAFHNRQRIWSDSDNQFMNRHQQSNKTLSHVTTLPSLTNQDLSPFDQHEPIAAASSDQIKNRRRPRAVSSSEIAPMFNNNAASVAIPRQQNLNSAEQTQQIFGGQSTQRQPQTASGAVHQNANEWWTMNVDLDGEPDMDDEVTQNLLKMLNEIYNIYIFRYTGQMSSYIFPINRHFYASMDENIVFLVNFSRKSCASANSKINTDDPDLDTAFYRCDSNDDNVSEIKKNRYYGSCSGKFSGLGLNSRLSNMYCDPGMMHDYSSCAEIKMVDWMIGLDASWYDKNLENGQQIYLKMKRLLTRMLEKLETVANFSRRYHEMGVYVTVGGGSKVQTAVEMSCLTTKVVDPWLQLYHNMPSEKDLGMVHGEQAAGMIQLFRKMNKDMHGRYCRPMIGRFVQRYNTERIAANRVKYLLESTEPSETFTSIPILRKLLTD</sequence>
<feature type="compositionally biased region" description="Low complexity" evidence="1">
    <location>
        <begin position="354"/>
        <end position="372"/>
    </location>
</feature>
<evidence type="ECO:0000256" key="1">
    <source>
        <dbReference type="SAM" id="MobiDB-lite"/>
    </source>
</evidence>
<feature type="compositionally biased region" description="Basic residues" evidence="1">
    <location>
        <begin position="344"/>
        <end position="353"/>
    </location>
</feature>
<dbReference type="Proteomes" id="UP000887565">
    <property type="component" value="Unplaced"/>
</dbReference>
<feature type="region of interest" description="Disordered" evidence="1">
    <location>
        <begin position="42"/>
        <end position="82"/>
    </location>
</feature>
<proteinExistence type="predicted"/>
<evidence type="ECO:0000313" key="3">
    <source>
        <dbReference type="WBParaSite" id="nRc.2.0.1.t06226-RA"/>
    </source>
</evidence>
<feature type="region of interest" description="Disordered" evidence="1">
    <location>
        <begin position="317"/>
        <end position="372"/>
    </location>
</feature>
<feature type="compositionally biased region" description="Low complexity" evidence="1">
    <location>
        <begin position="58"/>
        <end position="82"/>
    </location>
</feature>